<dbReference type="PANTHER" id="PTHR31089">
    <property type="entry name" value="CYCLIC DOF FACTOR 2"/>
    <property type="match status" value="1"/>
</dbReference>
<feature type="domain" description="Dof-type" evidence="10">
    <location>
        <begin position="124"/>
        <end position="178"/>
    </location>
</feature>
<evidence type="ECO:0000256" key="1">
    <source>
        <dbReference type="ARBA" id="ARBA00022723"/>
    </source>
</evidence>
<gene>
    <name evidence="11" type="ORF">MANES_06G091600v8</name>
</gene>
<comment type="caution">
    <text evidence="11">The sequence shown here is derived from an EMBL/GenBank/DDBJ whole genome shotgun (WGS) entry which is preliminary data.</text>
</comment>
<feature type="region of interest" description="Disordered" evidence="9">
    <location>
        <begin position="342"/>
        <end position="364"/>
    </location>
</feature>
<evidence type="ECO:0000256" key="6">
    <source>
        <dbReference type="ARBA" id="ARBA00023163"/>
    </source>
</evidence>
<dbReference type="PANTHER" id="PTHR31089:SF1">
    <property type="entry name" value="CYCLIC DOF FACTOR 3"/>
    <property type="match status" value="1"/>
</dbReference>
<comment type="subcellular location">
    <subcellularLocation>
        <location evidence="8">Nucleus</location>
    </subcellularLocation>
</comment>
<evidence type="ECO:0000256" key="4">
    <source>
        <dbReference type="ARBA" id="ARBA00023015"/>
    </source>
</evidence>
<dbReference type="Proteomes" id="UP000091857">
    <property type="component" value="Chromosome 6"/>
</dbReference>
<dbReference type="Pfam" id="PF02701">
    <property type="entry name" value="Zn_ribbon_Dof"/>
    <property type="match status" value="1"/>
</dbReference>
<dbReference type="GO" id="GO:0003700">
    <property type="term" value="F:DNA-binding transcription factor activity"/>
    <property type="evidence" value="ECO:0000318"/>
    <property type="project" value="GO_Central"/>
</dbReference>
<dbReference type="PROSITE" id="PS01361">
    <property type="entry name" value="ZF_DOF_1"/>
    <property type="match status" value="1"/>
</dbReference>
<keyword evidence="7 8" id="KW-0539">Nucleus</keyword>
<evidence type="ECO:0000256" key="8">
    <source>
        <dbReference type="PROSITE-ProRule" id="PRU00071"/>
    </source>
</evidence>
<reference evidence="12" key="1">
    <citation type="journal article" date="2016" name="Nat. Biotechnol.">
        <title>Sequencing wild and cultivated cassava and related species reveals extensive interspecific hybridization and genetic diversity.</title>
        <authorList>
            <person name="Bredeson J.V."/>
            <person name="Lyons J.B."/>
            <person name="Prochnik S.E."/>
            <person name="Wu G.A."/>
            <person name="Ha C.M."/>
            <person name="Edsinger-Gonzales E."/>
            <person name="Grimwood J."/>
            <person name="Schmutz J."/>
            <person name="Rabbi I.Y."/>
            <person name="Egesi C."/>
            <person name="Nauluvula P."/>
            <person name="Lebot V."/>
            <person name="Ndunguru J."/>
            <person name="Mkamilo G."/>
            <person name="Bart R.S."/>
            <person name="Setter T.L."/>
            <person name="Gleadow R.M."/>
            <person name="Kulakow P."/>
            <person name="Ferguson M.E."/>
            <person name="Rounsley S."/>
            <person name="Rokhsar D.S."/>
        </authorList>
    </citation>
    <scope>NUCLEOTIDE SEQUENCE [LARGE SCALE GENOMIC DNA]</scope>
    <source>
        <strain evidence="12">cv. AM560-2</strain>
    </source>
</reference>
<dbReference type="OrthoDB" id="1927254at2759"/>
<protein>
    <recommendedName>
        <fullName evidence="10">Dof-type domain-containing protein</fullName>
    </recommendedName>
</protein>
<keyword evidence="6" id="KW-0804">Transcription</keyword>
<keyword evidence="5 8" id="KW-0238">DNA-binding</keyword>
<accession>A0A2C9VPE7</accession>
<evidence type="ECO:0000256" key="5">
    <source>
        <dbReference type="ARBA" id="ARBA00023125"/>
    </source>
</evidence>
<proteinExistence type="predicted"/>
<evidence type="ECO:0000259" key="10">
    <source>
        <dbReference type="PROSITE" id="PS50884"/>
    </source>
</evidence>
<keyword evidence="4" id="KW-0805">Transcription regulation</keyword>
<sequence length="462" mass="50801">MREDATTEPAIKLFGKKITLNTDGQPPLISADDLPSLERVEVVEEDDEKAEKDIPARIVPDTAEENNVPLLGAEESADPETNANPKTPSINEESAKSKSSETEKEQNYASTPQEKILKKPDKILPCPRCKSMDTKFCYFNNYNVNQPRHFCKACQRYWTAGGTMRNVPVGAGRRKNKNSASHYRHMTISEVLQAARIEAPNGTHNPALKTNGRVLSFGLDAPICDSMVSVLNLADKRVLNGFHNLEEQRIPVPFKGRENGDDCSSGSSVTVSNSMEEGGATCSREPLMQSINGFASPLPCLPGVPWNSALLPPPFCPPGFPMSFYPHFWNCGIWNTPLLSPQSSSSSSNQRAPSGNNSTLGKHSRDRYTLKLDDFEKEEQPTKLKNGCILVPKILRIDDPTEAARSSIWATLGIKNESFTGEGLFKAFQPKTDERKHVAETSPILLANPAAASRSINFNENS</sequence>
<dbReference type="GO" id="GO:0003677">
    <property type="term" value="F:DNA binding"/>
    <property type="evidence" value="ECO:0000318"/>
    <property type="project" value="GO_Central"/>
</dbReference>
<evidence type="ECO:0000256" key="9">
    <source>
        <dbReference type="SAM" id="MobiDB-lite"/>
    </source>
</evidence>
<dbReference type="EMBL" id="CM004392">
    <property type="protein sequence ID" value="OAY47611.1"/>
    <property type="molecule type" value="Genomic_DNA"/>
</dbReference>
<dbReference type="STRING" id="3983.A0A2C9VPE7"/>
<keyword evidence="12" id="KW-1185">Reference proteome</keyword>
<organism evidence="11 12">
    <name type="scientific">Manihot esculenta</name>
    <name type="common">Cassava</name>
    <name type="synonym">Jatropha manihot</name>
    <dbReference type="NCBI Taxonomy" id="3983"/>
    <lineage>
        <taxon>Eukaryota</taxon>
        <taxon>Viridiplantae</taxon>
        <taxon>Streptophyta</taxon>
        <taxon>Embryophyta</taxon>
        <taxon>Tracheophyta</taxon>
        <taxon>Spermatophyta</taxon>
        <taxon>Magnoliopsida</taxon>
        <taxon>eudicotyledons</taxon>
        <taxon>Gunneridae</taxon>
        <taxon>Pentapetalae</taxon>
        <taxon>rosids</taxon>
        <taxon>fabids</taxon>
        <taxon>Malpighiales</taxon>
        <taxon>Euphorbiaceae</taxon>
        <taxon>Crotonoideae</taxon>
        <taxon>Manihoteae</taxon>
        <taxon>Manihot</taxon>
    </lineage>
</organism>
<feature type="region of interest" description="Disordered" evidence="9">
    <location>
        <begin position="256"/>
        <end position="277"/>
    </location>
</feature>
<dbReference type="InterPro" id="IPR045174">
    <property type="entry name" value="Dof"/>
</dbReference>
<evidence type="ECO:0000313" key="12">
    <source>
        <dbReference type="Proteomes" id="UP000091857"/>
    </source>
</evidence>
<dbReference type="AlphaFoldDB" id="A0A2C9VPE7"/>
<dbReference type="Gramene" id="Manes.06G091600.1.v8.1">
    <property type="protein sequence ID" value="Manes.06G091600.1.v8.1.CDS"/>
    <property type="gene ID" value="Manes.06G091600.v8.1"/>
</dbReference>
<feature type="compositionally biased region" description="Low complexity" evidence="9">
    <location>
        <begin position="264"/>
        <end position="274"/>
    </location>
</feature>
<evidence type="ECO:0000313" key="11">
    <source>
        <dbReference type="EMBL" id="OAY47611.1"/>
    </source>
</evidence>
<feature type="compositionally biased region" description="Basic and acidic residues" evidence="9">
    <location>
        <begin position="93"/>
        <end position="106"/>
    </location>
</feature>
<evidence type="ECO:0000256" key="3">
    <source>
        <dbReference type="ARBA" id="ARBA00022833"/>
    </source>
</evidence>
<evidence type="ECO:0000256" key="7">
    <source>
        <dbReference type="ARBA" id="ARBA00023242"/>
    </source>
</evidence>
<keyword evidence="2 8" id="KW-0863">Zinc-finger</keyword>
<evidence type="ECO:0000256" key="2">
    <source>
        <dbReference type="ARBA" id="ARBA00022771"/>
    </source>
</evidence>
<feature type="compositionally biased region" description="Polar residues" evidence="9">
    <location>
        <begin position="79"/>
        <end position="88"/>
    </location>
</feature>
<dbReference type="OMA" id="YWTIPML"/>
<feature type="compositionally biased region" description="Polar residues" evidence="9">
    <location>
        <begin position="349"/>
        <end position="361"/>
    </location>
</feature>
<dbReference type="GO" id="GO:0008270">
    <property type="term" value="F:zinc ion binding"/>
    <property type="evidence" value="ECO:0007669"/>
    <property type="project" value="UniProtKB-KW"/>
</dbReference>
<name>A0A2C9VPE7_MANES</name>
<dbReference type="InterPro" id="IPR003851">
    <property type="entry name" value="Znf_Dof"/>
</dbReference>
<keyword evidence="1" id="KW-0479">Metal-binding</keyword>
<feature type="region of interest" description="Disordered" evidence="9">
    <location>
        <begin position="18"/>
        <end position="116"/>
    </location>
</feature>
<dbReference type="GO" id="GO:0005634">
    <property type="term" value="C:nucleus"/>
    <property type="evidence" value="ECO:0007669"/>
    <property type="project" value="UniProtKB-SubCell"/>
</dbReference>
<keyword evidence="3" id="KW-0862">Zinc</keyword>
<dbReference type="PROSITE" id="PS50884">
    <property type="entry name" value="ZF_DOF_2"/>
    <property type="match status" value="1"/>
</dbReference>